<dbReference type="InterPro" id="IPR046439">
    <property type="entry name" value="ZF_RZ_dom"/>
</dbReference>
<evidence type="ECO:0000313" key="8">
    <source>
        <dbReference type="EMBL" id="CAG6644381.1"/>
    </source>
</evidence>
<keyword evidence="5" id="KW-0862">Zinc</keyword>
<dbReference type="GO" id="GO:0005737">
    <property type="term" value="C:cytoplasm"/>
    <property type="evidence" value="ECO:0007669"/>
    <property type="project" value="UniProtKB-SubCell"/>
</dbReference>
<keyword evidence="2" id="KW-0963">Cytoplasm</keyword>
<evidence type="ECO:0000256" key="4">
    <source>
        <dbReference type="ARBA" id="ARBA00022771"/>
    </source>
</evidence>
<reference evidence="8" key="1">
    <citation type="submission" date="2021-05" db="EMBL/GenBank/DDBJ databases">
        <authorList>
            <person name="Alioto T."/>
            <person name="Alioto T."/>
            <person name="Gomez Garrido J."/>
        </authorList>
    </citation>
    <scope>NUCLEOTIDE SEQUENCE</scope>
</reference>
<sequence length="173" mass="19762">MDEILLYIRGLSSVKITDQQRSDIYCEMERFFAFANLLEMKNHENIRNAMLENEAALKLNRDFEKCMNEIVCLNPYDKQRSDAVNRMLKAIEQTLKDTIDVKKMVIMAMQKAEGGVNPQGHWYKCKNKHYYYIGECGGAMQESRCPEPDCNSVIGGGGHRLAAGNMAAPEMRL</sequence>
<proteinExistence type="predicted"/>
<dbReference type="GO" id="GO:0008270">
    <property type="term" value="F:zinc ion binding"/>
    <property type="evidence" value="ECO:0007669"/>
    <property type="project" value="UniProtKB-KW"/>
</dbReference>
<accession>A0A8D8R7U1</accession>
<keyword evidence="4" id="KW-0863">Zinc-finger</keyword>
<evidence type="ECO:0000256" key="6">
    <source>
        <dbReference type="ARBA" id="ARBA00022859"/>
    </source>
</evidence>
<evidence type="ECO:0000259" key="7">
    <source>
        <dbReference type="PROSITE" id="PS51981"/>
    </source>
</evidence>
<dbReference type="EMBL" id="HBUF01132036">
    <property type="protein sequence ID" value="CAG6644381.1"/>
    <property type="molecule type" value="Transcribed_RNA"/>
</dbReference>
<evidence type="ECO:0000256" key="1">
    <source>
        <dbReference type="ARBA" id="ARBA00004496"/>
    </source>
</evidence>
<dbReference type="Pfam" id="PF20173">
    <property type="entry name" value="ZnF_RZ-type"/>
    <property type="match status" value="1"/>
</dbReference>
<dbReference type="PROSITE" id="PS51981">
    <property type="entry name" value="ZF_RZ"/>
    <property type="match status" value="1"/>
</dbReference>
<evidence type="ECO:0000256" key="3">
    <source>
        <dbReference type="ARBA" id="ARBA00022723"/>
    </source>
</evidence>
<comment type="subcellular location">
    <subcellularLocation>
        <location evidence="1">Cytoplasm</location>
    </subcellularLocation>
</comment>
<evidence type="ECO:0000256" key="5">
    <source>
        <dbReference type="ARBA" id="ARBA00022833"/>
    </source>
</evidence>
<dbReference type="EMBL" id="HBUF01132035">
    <property type="protein sequence ID" value="CAG6644378.1"/>
    <property type="molecule type" value="Transcribed_RNA"/>
</dbReference>
<name>A0A8D8R7U1_9HEMI</name>
<dbReference type="GO" id="GO:0002376">
    <property type="term" value="P:immune system process"/>
    <property type="evidence" value="ECO:0007669"/>
    <property type="project" value="UniProtKB-KW"/>
</dbReference>
<feature type="domain" description="RZ-type" evidence="7">
    <location>
        <begin position="101"/>
        <end position="173"/>
    </location>
</feature>
<organism evidence="8">
    <name type="scientific">Cacopsylla melanoneura</name>
    <dbReference type="NCBI Taxonomy" id="428564"/>
    <lineage>
        <taxon>Eukaryota</taxon>
        <taxon>Metazoa</taxon>
        <taxon>Ecdysozoa</taxon>
        <taxon>Arthropoda</taxon>
        <taxon>Hexapoda</taxon>
        <taxon>Insecta</taxon>
        <taxon>Pterygota</taxon>
        <taxon>Neoptera</taxon>
        <taxon>Paraneoptera</taxon>
        <taxon>Hemiptera</taxon>
        <taxon>Sternorrhyncha</taxon>
        <taxon>Psylloidea</taxon>
        <taxon>Psyllidae</taxon>
        <taxon>Psyllinae</taxon>
        <taxon>Cacopsylla</taxon>
    </lineage>
</organism>
<protein>
    <submittedName>
        <fullName evidence="8">NFX1-type zinc finger-containing protein 1</fullName>
    </submittedName>
</protein>
<dbReference type="AlphaFoldDB" id="A0A8D8R7U1"/>
<keyword evidence="3" id="KW-0479">Metal-binding</keyword>
<keyword evidence="6" id="KW-0391">Immunity</keyword>
<evidence type="ECO:0000256" key="2">
    <source>
        <dbReference type="ARBA" id="ARBA00022490"/>
    </source>
</evidence>